<organism evidence="12 13">
    <name type="scientific">Atrichornis clamosus</name>
    <dbReference type="NCBI Taxonomy" id="449594"/>
    <lineage>
        <taxon>Eukaryota</taxon>
        <taxon>Metazoa</taxon>
        <taxon>Chordata</taxon>
        <taxon>Craniata</taxon>
        <taxon>Vertebrata</taxon>
        <taxon>Euteleostomi</taxon>
        <taxon>Archelosauria</taxon>
        <taxon>Archosauria</taxon>
        <taxon>Dinosauria</taxon>
        <taxon>Saurischia</taxon>
        <taxon>Theropoda</taxon>
        <taxon>Coelurosauria</taxon>
        <taxon>Aves</taxon>
        <taxon>Neognathae</taxon>
        <taxon>Neoaves</taxon>
        <taxon>Telluraves</taxon>
        <taxon>Australaves</taxon>
        <taxon>Passeriformes</taxon>
        <taxon>Menuridae</taxon>
        <taxon>Atrichornis</taxon>
    </lineage>
</organism>
<dbReference type="GO" id="GO:0005634">
    <property type="term" value="C:nucleus"/>
    <property type="evidence" value="ECO:0007669"/>
    <property type="project" value="TreeGrafter"/>
</dbReference>
<keyword evidence="13" id="KW-1185">Reference proteome</keyword>
<proteinExistence type="predicted"/>
<dbReference type="GO" id="GO:0005524">
    <property type="term" value="F:ATP binding"/>
    <property type="evidence" value="ECO:0007669"/>
    <property type="project" value="UniProtKB-UniRule"/>
</dbReference>
<evidence type="ECO:0000259" key="11">
    <source>
        <dbReference type="PROSITE" id="PS50011"/>
    </source>
</evidence>
<feature type="compositionally biased region" description="Polar residues" evidence="10">
    <location>
        <begin position="234"/>
        <end position="244"/>
    </location>
</feature>
<dbReference type="Proteomes" id="UP000658642">
    <property type="component" value="Unassembled WGS sequence"/>
</dbReference>
<dbReference type="InterPro" id="IPR011009">
    <property type="entry name" value="Kinase-like_dom_sf"/>
</dbReference>
<keyword evidence="2" id="KW-0723">Serine/threonine-protein kinase</keyword>
<feature type="compositionally biased region" description="Basic and acidic residues" evidence="10">
    <location>
        <begin position="216"/>
        <end position="230"/>
    </location>
</feature>
<dbReference type="Pfam" id="PF00069">
    <property type="entry name" value="Pkinase"/>
    <property type="match status" value="1"/>
</dbReference>
<keyword evidence="4 9" id="KW-0547">Nucleotide-binding</keyword>
<keyword evidence="3" id="KW-0808">Transferase</keyword>
<evidence type="ECO:0000313" key="12">
    <source>
        <dbReference type="EMBL" id="NXY25610.1"/>
    </source>
</evidence>
<dbReference type="Gene3D" id="3.30.200.20">
    <property type="entry name" value="Phosphorylase Kinase, domain 1"/>
    <property type="match status" value="1"/>
</dbReference>
<evidence type="ECO:0000256" key="6">
    <source>
        <dbReference type="ARBA" id="ARBA00022840"/>
    </source>
</evidence>
<dbReference type="PROSITE" id="PS50011">
    <property type="entry name" value="PROTEIN_KINASE_DOM"/>
    <property type="match status" value="1"/>
</dbReference>
<accession>A0A852P9X5</accession>
<reference evidence="12" key="1">
    <citation type="submission" date="2020-02" db="EMBL/GenBank/DDBJ databases">
        <title>Bird 10,000 Genomes (B10K) Project - Family phase.</title>
        <authorList>
            <person name="Zhang G."/>
        </authorList>
    </citation>
    <scope>NUCLEOTIDE SEQUENCE</scope>
    <source>
        <strain evidence="12">B10K-DU-029-61</strain>
        <tissue evidence="12">Blood</tissue>
    </source>
</reference>
<dbReference type="PANTHER" id="PTHR24346">
    <property type="entry name" value="MAP/MICROTUBULE AFFINITY-REGULATING KINASE"/>
    <property type="match status" value="1"/>
</dbReference>
<dbReference type="InterPro" id="IPR008271">
    <property type="entry name" value="Ser/Thr_kinase_AS"/>
</dbReference>
<dbReference type="InterPro" id="IPR000719">
    <property type="entry name" value="Prot_kinase_dom"/>
</dbReference>
<evidence type="ECO:0000256" key="7">
    <source>
        <dbReference type="ARBA" id="ARBA00047899"/>
    </source>
</evidence>
<keyword evidence="5 12" id="KW-0418">Kinase</keyword>
<protein>
    <recommendedName>
        <fullName evidence="1">non-specific serine/threonine protein kinase</fullName>
        <ecNumber evidence="1">2.7.11.1</ecNumber>
    </recommendedName>
</protein>
<evidence type="ECO:0000256" key="2">
    <source>
        <dbReference type="ARBA" id="ARBA00022527"/>
    </source>
</evidence>
<feature type="region of interest" description="Disordered" evidence="10">
    <location>
        <begin position="111"/>
        <end position="130"/>
    </location>
</feature>
<dbReference type="FunFam" id="1.10.510.10:FF:000351">
    <property type="entry name" value="PAS domain-containing serine/threonine-protein kinase"/>
    <property type="match status" value="1"/>
</dbReference>
<name>A0A852P9X5_9PASS</name>
<dbReference type="Gene3D" id="1.10.510.10">
    <property type="entry name" value="Transferase(Phosphotransferase) domain 1"/>
    <property type="match status" value="1"/>
</dbReference>
<dbReference type="FunFam" id="3.30.200.20:FF:000346">
    <property type="entry name" value="PAS domain-containing serine/threonine-protein kinase"/>
    <property type="match status" value="1"/>
</dbReference>
<keyword evidence="6 9" id="KW-0067">ATP-binding</keyword>
<feature type="non-terminal residue" evidence="12">
    <location>
        <position position="1"/>
    </location>
</feature>
<evidence type="ECO:0000256" key="10">
    <source>
        <dbReference type="SAM" id="MobiDB-lite"/>
    </source>
</evidence>
<evidence type="ECO:0000256" key="9">
    <source>
        <dbReference type="PROSITE-ProRule" id="PRU10141"/>
    </source>
</evidence>
<gene>
    <name evidence="12" type="primary">Pask_1</name>
    <name evidence="12" type="ORF">ATRCLA_R10984</name>
</gene>
<evidence type="ECO:0000256" key="5">
    <source>
        <dbReference type="ARBA" id="ARBA00022777"/>
    </source>
</evidence>
<sequence>SPAVTVAWLPVCCRLEDNLNTSSCDPVKLPSEVTCTSPGTPTVDEPWPGTALNCRQDFKSHIIPGQVSKTNSMCDAKHSSLEHIVVENCLLDDASTSFAHERNTVYDVCSGNKTDHSASAPGGATASEDVRESDTELNCICSGLEVLGLNTGVKGSSDNSLGVTAAPVGACSSEAVASKMLTETNSAFSTPQGKQLPSGVATEADSGWLASQRHLQNSEDSSKAFPEKPETLAVGNNPNRSSLKSKGRPEEHCQLHGQQNMEVKVTSTPVKQEGRLNPAAPLTWEILEGSYTGNCCHRDGSQFSIVFEVKCAELQDPTVLFCVWVVKDISQSQKEAVAKTQLLLSSLASSAQSVADLSTNSLGEAIRSTSLFENSQRTEELEGLRACEGEYAENYSTLSLIGKGSFGFVWSAKSKKDHQEVVVKFIWKEKVLEDCWVDDPDLGRVTQEIAILLKLQHPSIIKVLDVFENECFFQLVMEKHGSGLDLFTFIDNQPNLDEPLASYIFRQLVSAVGYLHCRNILHRDIKDENIVIAEDFTIKLVDFGSAAYLEPGKLFYTFCGTIEYCSPEVLSGKPYHGPELEMWSLGITLYTLVLGENPFCELEEALAAVLSPPRPVSEGLMNLMAGLLDPVPEWRTTLSMLAEDPWLRQPVNLAAYTWEEVC</sequence>
<dbReference type="PROSITE" id="PS00107">
    <property type="entry name" value="PROTEIN_KINASE_ATP"/>
    <property type="match status" value="1"/>
</dbReference>
<dbReference type="GO" id="GO:0035556">
    <property type="term" value="P:intracellular signal transduction"/>
    <property type="evidence" value="ECO:0007669"/>
    <property type="project" value="TreeGrafter"/>
</dbReference>
<comment type="catalytic activity">
    <reaction evidence="8">
        <text>L-seryl-[protein] + ATP = O-phospho-L-seryl-[protein] + ADP + H(+)</text>
        <dbReference type="Rhea" id="RHEA:17989"/>
        <dbReference type="Rhea" id="RHEA-COMP:9863"/>
        <dbReference type="Rhea" id="RHEA-COMP:11604"/>
        <dbReference type="ChEBI" id="CHEBI:15378"/>
        <dbReference type="ChEBI" id="CHEBI:29999"/>
        <dbReference type="ChEBI" id="CHEBI:30616"/>
        <dbReference type="ChEBI" id="CHEBI:83421"/>
        <dbReference type="ChEBI" id="CHEBI:456216"/>
        <dbReference type="EC" id="2.7.11.1"/>
    </reaction>
</comment>
<comment type="catalytic activity">
    <reaction evidence="7">
        <text>L-threonyl-[protein] + ATP = O-phospho-L-threonyl-[protein] + ADP + H(+)</text>
        <dbReference type="Rhea" id="RHEA:46608"/>
        <dbReference type="Rhea" id="RHEA-COMP:11060"/>
        <dbReference type="Rhea" id="RHEA-COMP:11605"/>
        <dbReference type="ChEBI" id="CHEBI:15378"/>
        <dbReference type="ChEBI" id="CHEBI:30013"/>
        <dbReference type="ChEBI" id="CHEBI:30616"/>
        <dbReference type="ChEBI" id="CHEBI:61977"/>
        <dbReference type="ChEBI" id="CHEBI:456216"/>
        <dbReference type="EC" id="2.7.11.1"/>
    </reaction>
</comment>
<dbReference type="AlphaFoldDB" id="A0A852P9X5"/>
<dbReference type="GO" id="GO:0045719">
    <property type="term" value="P:negative regulation of glycogen biosynthetic process"/>
    <property type="evidence" value="ECO:0007669"/>
    <property type="project" value="TreeGrafter"/>
</dbReference>
<dbReference type="PROSITE" id="PS00108">
    <property type="entry name" value="PROTEIN_KINASE_ST"/>
    <property type="match status" value="1"/>
</dbReference>
<dbReference type="InterPro" id="IPR017441">
    <property type="entry name" value="Protein_kinase_ATP_BS"/>
</dbReference>
<dbReference type="GO" id="GO:0005829">
    <property type="term" value="C:cytosol"/>
    <property type="evidence" value="ECO:0007669"/>
    <property type="project" value="TreeGrafter"/>
</dbReference>
<dbReference type="OrthoDB" id="10252171at2759"/>
<feature type="binding site" evidence="9">
    <location>
        <position position="424"/>
    </location>
    <ligand>
        <name>ATP</name>
        <dbReference type="ChEBI" id="CHEBI:30616"/>
    </ligand>
</feature>
<dbReference type="EMBL" id="WBMZ01016178">
    <property type="protein sequence ID" value="NXY25610.1"/>
    <property type="molecule type" value="Genomic_DNA"/>
</dbReference>
<evidence type="ECO:0000256" key="3">
    <source>
        <dbReference type="ARBA" id="ARBA00022679"/>
    </source>
</evidence>
<feature type="non-terminal residue" evidence="12">
    <location>
        <position position="662"/>
    </location>
</feature>
<evidence type="ECO:0000313" key="13">
    <source>
        <dbReference type="Proteomes" id="UP000658642"/>
    </source>
</evidence>
<comment type="caution">
    <text evidence="12">The sequence shown here is derived from an EMBL/GenBank/DDBJ whole genome shotgun (WGS) entry which is preliminary data.</text>
</comment>
<evidence type="ECO:0000256" key="1">
    <source>
        <dbReference type="ARBA" id="ARBA00012513"/>
    </source>
</evidence>
<evidence type="ECO:0000256" key="4">
    <source>
        <dbReference type="ARBA" id="ARBA00022741"/>
    </source>
</evidence>
<dbReference type="EC" id="2.7.11.1" evidence="1"/>
<feature type="domain" description="Protein kinase" evidence="11">
    <location>
        <begin position="395"/>
        <end position="647"/>
    </location>
</feature>
<feature type="region of interest" description="Disordered" evidence="10">
    <location>
        <begin position="213"/>
        <end position="256"/>
    </location>
</feature>
<dbReference type="PANTHER" id="PTHR24346:SF51">
    <property type="entry name" value="PAS DOMAIN-CONTAINING SERINE_THREONINE-PROTEIN KINASE"/>
    <property type="match status" value="1"/>
</dbReference>
<dbReference type="SMART" id="SM00220">
    <property type="entry name" value="S_TKc"/>
    <property type="match status" value="1"/>
</dbReference>
<evidence type="ECO:0000256" key="8">
    <source>
        <dbReference type="ARBA" id="ARBA00048679"/>
    </source>
</evidence>
<dbReference type="SUPFAM" id="SSF56112">
    <property type="entry name" value="Protein kinase-like (PK-like)"/>
    <property type="match status" value="1"/>
</dbReference>
<dbReference type="GO" id="GO:0004674">
    <property type="term" value="F:protein serine/threonine kinase activity"/>
    <property type="evidence" value="ECO:0007669"/>
    <property type="project" value="UniProtKB-KW"/>
</dbReference>